<evidence type="ECO:0000313" key="1">
    <source>
        <dbReference type="EMBL" id="KAJ1194177.1"/>
    </source>
</evidence>
<name>A0AAV7V2H3_PLEWA</name>
<comment type="caution">
    <text evidence="1">The sequence shown here is derived from an EMBL/GenBank/DDBJ whole genome shotgun (WGS) entry which is preliminary data.</text>
</comment>
<reference evidence="1" key="1">
    <citation type="journal article" date="2022" name="bioRxiv">
        <title>Sequencing and chromosome-scale assembly of the giantPleurodeles waltlgenome.</title>
        <authorList>
            <person name="Brown T."/>
            <person name="Elewa A."/>
            <person name="Iarovenko S."/>
            <person name="Subramanian E."/>
            <person name="Araus A.J."/>
            <person name="Petzold A."/>
            <person name="Susuki M."/>
            <person name="Suzuki K.-i.T."/>
            <person name="Hayashi T."/>
            <person name="Toyoda A."/>
            <person name="Oliveira C."/>
            <person name="Osipova E."/>
            <person name="Leigh N.D."/>
            <person name="Simon A."/>
            <person name="Yun M.H."/>
        </authorList>
    </citation>
    <scope>NUCLEOTIDE SEQUENCE</scope>
    <source>
        <strain evidence="1">20211129_DDA</strain>
        <tissue evidence="1">Liver</tissue>
    </source>
</reference>
<gene>
    <name evidence="1" type="ORF">NDU88_003472</name>
</gene>
<keyword evidence="2" id="KW-1185">Reference proteome</keyword>
<dbReference type="EMBL" id="JANPWB010000004">
    <property type="protein sequence ID" value="KAJ1194177.1"/>
    <property type="molecule type" value="Genomic_DNA"/>
</dbReference>
<sequence length="73" mass="8236">MDVVRGRVKEEMHSSKIVIKLARRPEFTTSPKPIIVGKALCPTNPDSRLHPLTFVTKTIRAIKNRSGLKIIML</sequence>
<dbReference type="Proteomes" id="UP001066276">
    <property type="component" value="Chromosome 2_2"/>
</dbReference>
<protein>
    <submittedName>
        <fullName evidence="1">Uncharacterized protein</fullName>
    </submittedName>
</protein>
<evidence type="ECO:0000313" key="2">
    <source>
        <dbReference type="Proteomes" id="UP001066276"/>
    </source>
</evidence>
<dbReference type="AlphaFoldDB" id="A0AAV7V2H3"/>
<accession>A0AAV7V2H3</accession>
<proteinExistence type="predicted"/>
<organism evidence="1 2">
    <name type="scientific">Pleurodeles waltl</name>
    <name type="common">Iberian ribbed newt</name>
    <dbReference type="NCBI Taxonomy" id="8319"/>
    <lineage>
        <taxon>Eukaryota</taxon>
        <taxon>Metazoa</taxon>
        <taxon>Chordata</taxon>
        <taxon>Craniata</taxon>
        <taxon>Vertebrata</taxon>
        <taxon>Euteleostomi</taxon>
        <taxon>Amphibia</taxon>
        <taxon>Batrachia</taxon>
        <taxon>Caudata</taxon>
        <taxon>Salamandroidea</taxon>
        <taxon>Salamandridae</taxon>
        <taxon>Pleurodelinae</taxon>
        <taxon>Pleurodeles</taxon>
    </lineage>
</organism>